<organism evidence="2 3">
    <name type="scientific">Marasmiellus scandens</name>
    <dbReference type="NCBI Taxonomy" id="2682957"/>
    <lineage>
        <taxon>Eukaryota</taxon>
        <taxon>Fungi</taxon>
        <taxon>Dikarya</taxon>
        <taxon>Basidiomycota</taxon>
        <taxon>Agaricomycotina</taxon>
        <taxon>Agaricomycetes</taxon>
        <taxon>Agaricomycetidae</taxon>
        <taxon>Agaricales</taxon>
        <taxon>Marasmiineae</taxon>
        <taxon>Omphalotaceae</taxon>
        <taxon>Marasmiellus</taxon>
    </lineage>
</organism>
<accession>A0ABR1J4F1</accession>
<dbReference type="EMBL" id="JBANRG010000035">
    <property type="protein sequence ID" value="KAK7449779.1"/>
    <property type="molecule type" value="Genomic_DNA"/>
</dbReference>
<comment type="caution">
    <text evidence="2">The sequence shown here is derived from an EMBL/GenBank/DDBJ whole genome shotgun (WGS) entry which is preliminary data.</text>
</comment>
<evidence type="ECO:0000256" key="1">
    <source>
        <dbReference type="SAM" id="MobiDB-lite"/>
    </source>
</evidence>
<feature type="compositionally biased region" description="Low complexity" evidence="1">
    <location>
        <begin position="192"/>
        <end position="203"/>
    </location>
</feature>
<protein>
    <submittedName>
        <fullName evidence="2">Uncharacterized protein</fullName>
    </submittedName>
</protein>
<keyword evidence="3" id="KW-1185">Reference proteome</keyword>
<name>A0ABR1J4F1_9AGAR</name>
<reference evidence="2 3" key="1">
    <citation type="submission" date="2024-01" db="EMBL/GenBank/DDBJ databases">
        <title>A draft genome for the cacao thread blight pathogen Marasmiellus scandens.</title>
        <authorList>
            <person name="Baruah I.K."/>
            <person name="Leung J."/>
            <person name="Bukari Y."/>
            <person name="Amoako-Attah I."/>
            <person name="Meinhardt L.W."/>
            <person name="Bailey B.A."/>
            <person name="Cohen S.P."/>
        </authorList>
    </citation>
    <scope>NUCLEOTIDE SEQUENCE [LARGE SCALE GENOMIC DNA]</scope>
    <source>
        <strain evidence="2 3">GH-19</strain>
    </source>
</reference>
<feature type="region of interest" description="Disordered" evidence="1">
    <location>
        <begin position="182"/>
        <end position="240"/>
    </location>
</feature>
<evidence type="ECO:0000313" key="2">
    <source>
        <dbReference type="EMBL" id="KAK7449779.1"/>
    </source>
</evidence>
<dbReference type="Proteomes" id="UP001498398">
    <property type="component" value="Unassembled WGS sequence"/>
</dbReference>
<feature type="region of interest" description="Disordered" evidence="1">
    <location>
        <begin position="95"/>
        <end position="121"/>
    </location>
</feature>
<feature type="compositionally biased region" description="Polar residues" evidence="1">
    <location>
        <begin position="278"/>
        <end position="292"/>
    </location>
</feature>
<feature type="compositionally biased region" description="Polar residues" evidence="1">
    <location>
        <begin position="55"/>
        <end position="66"/>
    </location>
</feature>
<feature type="compositionally biased region" description="Pro residues" evidence="1">
    <location>
        <begin position="224"/>
        <end position="233"/>
    </location>
</feature>
<gene>
    <name evidence="2" type="ORF">VKT23_013255</name>
</gene>
<feature type="region of interest" description="Disordered" evidence="1">
    <location>
        <begin position="1"/>
        <end position="82"/>
    </location>
</feature>
<feature type="region of interest" description="Disordered" evidence="1">
    <location>
        <begin position="135"/>
        <end position="163"/>
    </location>
</feature>
<sequence>MQRDNQPPAKKRKVDSTAGLSGPDGFSKPTKPVSNTRPVAPDFGLAFDIPKTKKSSAGSLTTNTPNFAPINETRRPPNVQKMIPVTSGIPRFVVGSSSASSSTSNTLKTPRTAKHISASKATPLLDGLDPLLHVTSLETPSKPPSKGKAPLKPLSDASKPSANLRKLAVPPLLVAETPVSKLKTLPPPIPIPSSDSSKPMPKLKALHPPVIPPPETPSKLLKALPPPRLPPQPQSSSKPLKTIGTTRVARATDLLSESGAAELASIFIQHSELLATDPQNEPETQRGLNVSPQKGAGGKGPKFVRDGLAARASAVLSHANTSLTLWTKEYSVKSSYPKPDLRIRILKIIQAPHASSSLTAKSIPGLALCCLSGSSPAPFENKTPQIDHPVAAKFPLNERLSQTVESQHDSQQNMLFPILFSFSAHPASASTPVRNPSDLVEGREFYMWKPWQIHSFLNGEFVESLMHACTSVPVEGKGEEGFELKDDTTGRIFVSEDLERSVLFVDRFVAVRDKGTSVK</sequence>
<proteinExistence type="predicted"/>
<feature type="region of interest" description="Disordered" evidence="1">
    <location>
        <begin position="278"/>
        <end position="299"/>
    </location>
</feature>
<evidence type="ECO:0000313" key="3">
    <source>
        <dbReference type="Proteomes" id="UP001498398"/>
    </source>
</evidence>